<dbReference type="EMBL" id="AUZY01004916">
    <property type="protein sequence ID" value="EQD61242.1"/>
    <property type="molecule type" value="Genomic_DNA"/>
</dbReference>
<sequence length="148" mass="14839">MEAKVDLGSVRTSISISSAVSLVNTGNLTQQITFQPTVVTVHAAITSQTTETRLAIDATVTGQVAPGYMLTGLQTTPLTVLATGPAGVLAGLTALDTQPVNVNGLSKDTTMQVALLTPSGVSSSVTVVTVVVSISPVPSATPTPTPAP</sequence>
<organism evidence="1">
    <name type="scientific">mine drainage metagenome</name>
    <dbReference type="NCBI Taxonomy" id="410659"/>
    <lineage>
        <taxon>unclassified sequences</taxon>
        <taxon>metagenomes</taxon>
        <taxon>ecological metagenomes</taxon>
    </lineage>
</organism>
<protein>
    <submittedName>
        <fullName evidence="1">YbbR family protein</fullName>
    </submittedName>
</protein>
<name>T1AUR5_9ZZZZ</name>
<dbReference type="AlphaFoldDB" id="T1AUR5"/>
<gene>
    <name evidence="1" type="ORF">B1B_07702</name>
</gene>
<reference evidence="1" key="1">
    <citation type="submission" date="2013-08" db="EMBL/GenBank/DDBJ databases">
        <authorList>
            <person name="Mendez C."/>
            <person name="Richter M."/>
            <person name="Ferrer M."/>
            <person name="Sanchez J."/>
        </authorList>
    </citation>
    <scope>NUCLEOTIDE SEQUENCE</scope>
</reference>
<reference evidence="1" key="2">
    <citation type="journal article" date="2014" name="ISME J.">
        <title>Microbial stratification in low pH oxic and suboxic macroscopic growths along an acid mine drainage.</title>
        <authorList>
            <person name="Mendez-Garcia C."/>
            <person name="Mesa V."/>
            <person name="Sprenger R.R."/>
            <person name="Richter M."/>
            <person name="Diez M.S."/>
            <person name="Solano J."/>
            <person name="Bargiela R."/>
            <person name="Golyshina O.V."/>
            <person name="Manteca A."/>
            <person name="Ramos J.L."/>
            <person name="Gallego J.R."/>
            <person name="Llorente I."/>
            <person name="Martins Dos Santos V.A."/>
            <person name="Jensen O.N."/>
            <person name="Pelaez A.I."/>
            <person name="Sanchez J."/>
            <person name="Ferrer M."/>
        </authorList>
    </citation>
    <scope>NUCLEOTIDE SEQUENCE</scope>
</reference>
<evidence type="ECO:0000313" key="1">
    <source>
        <dbReference type="EMBL" id="EQD61242.1"/>
    </source>
</evidence>
<dbReference type="Pfam" id="PF07949">
    <property type="entry name" value="YbbR"/>
    <property type="match status" value="1"/>
</dbReference>
<comment type="caution">
    <text evidence="1">The sequence shown here is derived from an EMBL/GenBank/DDBJ whole genome shotgun (WGS) entry which is preliminary data.</text>
</comment>
<accession>T1AUR5</accession>
<dbReference type="Gene3D" id="2.170.120.40">
    <property type="entry name" value="YbbR-like domain"/>
    <property type="match status" value="1"/>
</dbReference>
<dbReference type="InterPro" id="IPR012505">
    <property type="entry name" value="YbbR"/>
</dbReference>
<proteinExistence type="predicted"/>
<feature type="non-terminal residue" evidence="1">
    <location>
        <position position="148"/>
    </location>
</feature>